<dbReference type="AlphaFoldDB" id="A0A6I6A8V7"/>
<dbReference type="InterPro" id="IPR037522">
    <property type="entry name" value="HD_GYP_dom"/>
</dbReference>
<dbReference type="SMART" id="SM00471">
    <property type="entry name" value="HDc"/>
    <property type="match status" value="1"/>
</dbReference>
<dbReference type="EMBL" id="CP043930">
    <property type="protein sequence ID" value="QGQ22904.1"/>
    <property type="molecule type" value="Genomic_DNA"/>
</dbReference>
<keyword evidence="4" id="KW-1185">Reference proteome</keyword>
<dbReference type="PANTHER" id="PTHR43155">
    <property type="entry name" value="CYCLIC DI-GMP PHOSPHODIESTERASE PA4108-RELATED"/>
    <property type="match status" value="1"/>
</dbReference>
<evidence type="ECO:0000259" key="2">
    <source>
        <dbReference type="PROSITE" id="PS51832"/>
    </source>
</evidence>
<dbReference type="Gene3D" id="1.10.3210.10">
    <property type="entry name" value="Hypothetical protein af1432"/>
    <property type="match status" value="1"/>
</dbReference>
<dbReference type="CDD" id="cd00077">
    <property type="entry name" value="HDc"/>
    <property type="match status" value="1"/>
</dbReference>
<dbReference type="RefSeq" id="WP_155363914.1">
    <property type="nucleotide sequence ID" value="NZ_CP043930.1"/>
</dbReference>
<dbReference type="KEGG" id="gim:F1728_09555"/>
<dbReference type="InterPro" id="IPR003607">
    <property type="entry name" value="HD/PDEase_dom"/>
</dbReference>
<dbReference type="PANTHER" id="PTHR43155:SF2">
    <property type="entry name" value="CYCLIC DI-GMP PHOSPHODIESTERASE PA4108"/>
    <property type="match status" value="1"/>
</dbReference>
<feature type="domain" description="HD-GYP" evidence="2">
    <location>
        <begin position="196"/>
        <end position="393"/>
    </location>
</feature>
<dbReference type="Proteomes" id="UP000427281">
    <property type="component" value="Chromosome"/>
</dbReference>
<dbReference type="Pfam" id="PF13487">
    <property type="entry name" value="HD_5"/>
    <property type="match status" value="1"/>
</dbReference>
<feature type="region of interest" description="Disordered" evidence="1">
    <location>
        <begin position="88"/>
        <end position="130"/>
    </location>
</feature>
<sequence>MNASEQRLNPMVSKAADKKNSPYTALDIDRLRIGVTLQAPIFEAEAEKNILLLARGKKITQAYIESLKKRGIRSVRVHERDLFNLMLPDGESQQSEPGSARRLKRRRTQLRTSASSRKRQVPETRQAGSPWQIQTSSFLHQVSPVQTTDYVPALQSKYHEQFRVLTKATGEIYKQLLITTSVSMSQLNNMTDVSLAQLSDDLDLFVLEGTAPVEDGNLCRHGLQMSSLALAMGTQLGLDRDTLSQLSIGCLLHDVGMQKITACTSKSHEPASQLERLEVKKHPILTYDLLNQLHEIPMVSRMVAYQIHERCDGSGYPRGQQGNQIHPLSKIAAVADEYINLVSDHALSPGLLPYQAAEKLIFDAAHGKLDVQTVRALLQSISLYPVGSLVELNNGQRAQVIRTNRLHYGTPIVKLLDGSDHETILNLLAHDDLTVVRALSRNDLQPAAETSEAGIICQPV</sequence>
<accession>A0A6I6A8V7</accession>
<evidence type="ECO:0000313" key="3">
    <source>
        <dbReference type="EMBL" id="QGQ22904.1"/>
    </source>
</evidence>
<evidence type="ECO:0000256" key="1">
    <source>
        <dbReference type="SAM" id="MobiDB-lite"/>
    </source>
</evidence>
<organism evidence="3 4">
    <name type="scientific">Gimesia benthica</name>
    <dbReference type="NCBI Taxonomy" id="2608982"/>
    <lineage>
        <taxon>Bacteria</taxon>
        <taxon>Pseudomonadati</taxon>
        <taxon>Planctomycetota</taxon>
        <taxon>Planctomycetia</taxon>
        <taxon>Planctomycetales</taxon>
        <taxon>Planctomycetaceae</taxon>
        <taxon>Gimesia</taxon>
    </lineage>
</organism>
<gene>
    <name evidence="3" type="ORF">F1728_09555</name>
</gene>
<protein>
    <submittedName>
        <fullName evidence="3">HD domain-containing protein</fullName>
    </submittedName>
</protein>
<reference evidence="3 4" key="1">
    <citation type="submission" date="2019-09" db="EMBL/GenBank/DDBJ databases">
        <title>Gimesia benthica sp. nov., a novel bacterium isolated from deep-sea water of the Northwest Indian Ocean.</title>
        <authorList>
            <person name="Dai X."/>
        </authorList>
    </citation>
    <scope>NUCLEOTIDE SEQUENCE [LARGE SCALE GENOMIC DNA]</scope>
    <source>
        <strain evidence="3 4">E7</strain>
    </source>
</reference>
<dbReference type="PROSITE" id="PS51832">
    <property type="entry name" value="HD_GYP"/>
    <property type="match status" value="1"/>
</dbReference>
<dbReference type="SUPFAM" id="SSF109604">
    <property type="entry name" value="HD-domain/PDEase-like"/>
    <property type="match status" value="1"/>
</dbReference>
<proteinExistence type="predicted"/>
<name>A0A6I6A8V7_9PLAN</name>
<evidence type="ECO:0000313" key="4">
    <source>
        <dbReference type="Proteomes" id="UP000427281"/>
    </source>
</evidence>